<evidence type="ECO:0000313" key="1">
    <source>
        <dbReference type="EMBL" id="SVC89582.1"/>
    </source>
</evidence>
<gene>
    <name evidence="1" type="ORF">METZ01_LOCUS342436</name>
</gene>
<accession>A0A382QXH8</accession>
<dbReference type="AlphaFoldDB" id="A0A382QXH8"/>
<name>A0A382QXH8_9ZZZZ</name>
<dbReference type="EMBL" id="UINC01117270">
    <property type="protein sequence ID" value="SVC89582.1"/>
    <property type="molecule type" value="Genomic_DNA"/>
</dbReference>
<reference evidence="1" key="1">
    <citation type="submission" date="2018-05" db="EMBL/GenBank/DDBJ databases">
        <authorList>
            <person name="Lanie J.A."/>
            <person name="Ng W.-L."/>
            <person name="Kazmierczak K.M."/>
            <person name="Andrzejewski T.M."/>
            <person name="Davidsen T.M."/>
            <person name="Wayne K.J."/>
            <person name="Tettelin H."/>
            <person name="Glass J.I."/>
            <person name="Rusch D."/>
            <person name="Podicherti R."/>
            <person name="Tsui H.-C.T."/>
            <person name="Winkler M.E."/>
        </authorList>
    </citation>
    <scope>NUCLEOTIDE SEQUENCE</scope>
</reference>
<proteinExistence type="predicted"/>
<dbReference type="PROSITE" id="PS51257">
    <property type="entry name" value="PROKAR_LIPOPROTEIN"/>
    <property type="match status" value="1"/>
</dbReference>
<protein>
    <submittedName>
        <fullName evidence="1">Uncharacterized protein</fullName>
    </submittedName>
</protein>
<sequence length="101" mass="10570">MERTSIRTLIAGVVTLAIVACGGETTPDLLDGPALTSEPNPAGQADVINVSISDVPGGYSLSVNVGSPDLGCSPYADWWKAVSGDRELLTRRVLLHAHVQE</sequence>
<organism evidence="1">
    <name type="scientific">marine metagenome</name>
    <dbReference type="NCBI Taxonomy" id="408172"/>
    <lineage>
        <taxon>unclassified sequences</taxon>
        <taxon>metagenomes</taxon>
        <taxon>ecological metagenomes</taxon>
    </lineage>
</organism>